<comment type="caution">
    <text evidence="4">The sequence shown here is derived from an EMBL/GenBank/DDBJ whole genome shotgun (WGS) entry which is preliminary data.</text>
</comment>
<dbReference type="Proteomes" id="UP000440498">
    <property type="component" value="Unassembled WGS sequence"/>
</dbReference>
<keyword evidence="5" id="KW-1185">Reference proteome</keyword>
<dbReference type="InterPro" id="IPR028966">
    <property type="entry name" value="Imm72"/>
</dbReference>
<evidence type="ECO:0000313" key="5">
    <source>
        <dbReference type="Proteomes" id="UP000440498"/>
    </source>
</evidence>
<protein>
    <submittedName>
        <fullName evidence="4">Uncharacterized protein</fullName>
    </submittedName>
</protein>
<dbReference type="InterPro" id="IPR028950">
    <property type="entry name" value="Imm71"/>
</dbReference>
<keyword evidence="1" id="KW-1133">Transmembrane helix</keyword>
<dbReference type="AlphaFoldDB" id="A0A6A7MZP2"/>
<dbReference type="Pfam" id="PF15584">
    <property type="entry name" value="Imm72"/>
    <property type="match status" value="1"/>
</dbReference>
<reference evidence="4 5" key="1">
    <citation type="submission" date="2019-10" db="EMBL/GenBank/DDBJ databases">
        <title>Two novel species isolated from a subtropical stream in China.</title>
        <authorList>
            <person name="Lu H."/>
        </authorList>
    </citation>
    <scope>NUCLEOTIDE SEQUENCE [LARGE SCALE GENOMIC DNA]</scope>
    <source>
        <strain evidence="4 5">FT29W</strain>
    </source>
</reference>
<evidence type="ECO:0000259" key="3">
    <source>
        <dbReference type="Pfam" id="PF15602"/>
    </source>
</evidence>
<accession>A0A6A7MZP2</accession>
<feature type="domain" description="Immunity protein 72" evidence="2">
    <location>
        <begin position="432"/>
        <end position="484"/>
    </location>
</feature>
<evidence type="ECO:0000313" key="4">
    <source>
        <dbReference type="EMBL" id="MQA38128.1"/>
    </source>
</evidence>
<evidence type="ECO:0000259" key="2">
    <source>
        <dbReference type="Pfam" id="PF15584"/>
    </source>
</evidence>
<dbReference type="EMBL" id="WHUG01000003">
    <property type="protein sequence ID" value="MQA38128.1"/>
    <property type="molecule type" value="Genomic_DNA"/>
</dbReference>
<proteinExistence type="predicted"/>
<name>A0A6A7MZP2_9BURK</name>
<organism evidence="4 5">
    <name type="scientific">Rugamonas aquatica</name>
    <dbReference type="NCBI Taxonomy" id="2743357"/>
    <lineage>
        <taxon>Bacteria</taxon>
        <taxon>Pseudomonadati</taxon>
        <taxon>Pseudomonadota</taxon>
        <taxon>Betaproteobacteria</taxon>
        <taxon>Burkholderiales</taxon>
        <taxon>Oxalobacteraceae</taxon>
        <taxon>Telluria group</taxon>
        <taxon>Rugamonas</taxon>
    </lineage>
</organism>
<feature type="transmembrane region" description="Helical" evidence="1">
    <location>
        <begin position="142"/>
        <end position="161"/>
    </location>
</feature>
<sequence>MTRPQKNSMKNFERPLKRVDGVVENLRIEYASAGAEIRMDFFACSVDGVELRGAFHKVEFHDGDYMEFIVEPEGEFSTVHAARNPGTRMLWMPPHQVRGHAAQKLCDIRWSFLYPATAVVLVGISEFFVDPDFGTHAFSAELLFYSLVFFVTLAITVMIRLRFKGFARQTTEVLRAFGYEHPEMVDLWQLHKQAQKALAASTNTLPPLVTPWSYRYSDQQSKTTLSTGMTDDDRRKIFWYLKRKTSYTAWSREAEIFDRFADVFAKQVREQPIVAGSMFEANWTPFLSMVVKAQASYEQALDRLRQGDRTVFLQNSRGAMVDATILSEHWYVELINNGPRGDHTYSGKYVPAMEDLMREFVLAVADRGYLQPRMADTPAPEAWDSFWPALYAQLPLPAQLDDVPLPAGETVVRSGTEVPVFGIYEPHIQDGCMNYLLGGTPAPTLWETDGAGSTGNALSVNWRLIWEDRRYRDGTIPAEERLYFPLAAQAGIGCGFK</sequence>
<keyword evidence="1" id="KW-0812">Transmembrane</keyword>
<gene>
    <name evidence="4" type="ORF">GEV02_08210</name>
</gene>
<dbReference type="Pfam" id="PF15602">
    <property type="entry name" value="Imm71"/>
    <property type="match status" value="1"/>
</dbReference>
<evidence type="ECO:0000256" key="1">
    <source>
        <dbReference type="SAM" id="Phobius"/>
    </source>
</evidence>
<feature type="domain" description="Immunity protein 71" evidence="3">
    <location>
        <begin position="230"/>
        <end position="332"/>
    </location>
</feature>
<feature type="transmembrane region" description="Helical" evidence="1">
    <location>
        <begin position="112"/>
        <end position="130"/>
    </location>
</feature>
<keyword evidence="1" id="KW-0472">Membrane</keyword>